<gene>
    <name evidence="9" type="ORF">DCC81_14440</name>
</gene>
<protein>
    <recommendedName>
        <fullName evidence="4">GDP-mannose pyrophosphatase</fullName>
    </recommendedName>
    <alternativeName>
        <fullName evidence="6">GDP-mannose hydrolase</fullName>
    </alternativeName>
    <alternativeName>
        <fullName evidence="7">GDPMK</fullName>
    </alternativeName>
</protein>
<dbReference type="Gene3D" id="3.90.79.10">
    <property type="entry name" value="Nucleoside Triphosphate Pyrophosphohydrolase"/>
    <property type="match status" value="1"/>
</dbReference>
<evidence type="ECO:0000256" key="1">
    <source>
        <dbReference type="ARBA" id="ARBA00000847"/>
    </source>
</evidence>
<comment type="cofactor">
    <cofactor evidence="2">
        <name>Mg(2+)</name>
        <dbReference type="ChEBI" id="CHEBI:18420"/>
    </cofactor>
</comment>
<dbReference type="OrthoDB" id="9806150at2"/>
<sequence>METQQNPWTLLSHKIEYENPWIRVTEHQVLNPAGNPGIYGVVHFKNIATGVVALDHDNHIYLVGQYRFPLNQYTWELPEGGCPEGLDPLEAAKRELLEETGLVAQTWTPLLRMHLSNSVSDEDGYLFLARGLSQHEAEPEETEALHIKKVPFEEAYAMVNEGIITDAVSVAGILKTKLLLLEGK</sequence>
<dbReference type="Proteomes" id="UP000244450">
    <property type="component" value="Unassembled WGS sequence"/>
</dbReference>
<evidence type="ECO:0000313" key="10">
    <source>
        <dbReference type="Proteomes" id="UP000244450"/>
    </source>
</evidence>
<organism evidence="9 10">
    <name type="scientific">Chitinophaga parva</name>
    <dbReference type="NCBI Taxonomy" id="2169414"/>
    <lineage>
        <taxon>Bacteria</taxon>
        <taxon>Pseudomonadati</taxon>
        <taxon>Bacteroidota</taxon>
        <taxon>Chitinophagia</taxon>
        <taxon>Chitinophagales</taxon>
        <taxon>Chitinophagaceae</taxon>
        <taxon>Chitinophaga</taxon>
    </lineage>
</organism>
<keyword evidence="5" id="KW-0378">Hydrolase</keyword>
<dbReference type="GO" id="GO:0006753">
    <property type="term" value="P:nucleoside phosphate metabolic process"/>
    <property type="evidence" value="ECO:0007669"/>
    <property type="project" value="TreeGrafter"/>
</dbReference>
<evidence type="ECO:0000256" key="2">
    <source>
        <dbReference type="ARBA" id="ARBA00001946"/>
    </source>
</evidence>
<evidence type="ECO:0000256" key="3">
    <source>
        <dbReference type="ARBA" id="ARBA00007275"/>
    </source>
</evidence>
<dbReference type="SUPFAM" id="SSF55811">
    <property type="entry name" value="Nudix"/>
    <property type="match status" value="1"/>
</dbReference>
<evidence type="ECO:0000256" key="6">
    <source>
        <dbReference type="ARBA" id="ARBA00032162"/>
    </source>
</evidence>
<name>A0A2T7BJF7_9BACT</name>
<evidence type="ECO:0000313" key="9">
    <source>
        <dbReference type="EMBL" id="PUZ26417.1"/>
    </source>
</evidence>
<dbReference type="GO" id="GO:0016787">
    <property type="term" value="F:hydrolase activity"/>
    <property type="evidence" value="ECO:0007669"/>
    <property type="project" value="UniProtKB-KW"/>
</dbReference>
<dbReference type="EMBL" id="QCYK01000002">
    <property type="protein sequence ID" value="PUZ26417.1"/>
    <property type="molecule type" value="Genomic_DNA"/>
</dbReference>
<accession>A0A2T7BJF7</accession>
<evidence type="ECO:0000259" key="8">
    <source>
        <dbReference type="PROSITE" id="PS51462"/>
    </source>
</evidence>
<dbReference type="CDD" id="cd24161">
    <property type="entry name" value="NUDIX_ADPRase_Ndx2"/>
    <property type="match status" value="1"/>
</dbReference>
<reference evidence="9 10" key="1">
    <citation type="submission" date="2018-04" db="EMBL/GenBank/DDBJ databases">
        <title>Chitinophaga fuyangensis sp. nov., isolated from soil in a chemical factory.</title>
        <authorList>
            <person name="Chen K."/>
        </authorList>
    </citation>
    <scope>NUCLEOTIDE SEQUENCE [LARGE SCALE GENOMIC DNA]</scope>
    <source>
        <strain evidence="9 10">LY-1</strain>
    </source>
</reference>
<dbReference type="Pfam" id="PF00293">
    <property type="entry name" value="NUDIX"/>
    <property type="match status" value="1"/>
</dbReference>
<keyword evidence="10" id="KW-1185">Reference proteome</keyword>
<comment type="catalytic activity">
    <reaction evidence="1">
        <text>GDP-alpha-D-mannose + H2O = alpha-D-mannose 1-phosphate + GMP + 2 H(+)</text>
        <dbReference type="Rhea" id="RHEA:27978"/>
        <dbReference type="ChEBI" id="CHEBI:15377"/>
        <dbReference type="ChEBI" id="CHEBI:15378"/>
        <dbReference type="ChEBI" id="CHEBI:57527"/>
        <dbReference type="ChEBI" id="CHEBI:58115"/>
        <dbReference type="ChEBI" id="CHEBI:58409"/>
    </reaction>
</comment>
<comment type="caution">
    <text evidence="9">The sequence shown here is derived from an EMBL/GenBank/DDBJ whole genome shotgun (WGS) entry which is preliminary data.</text>
</comment>
<dbReference type="PANTHER" id="PTHR11839">
    <property type="entry name" value="UDP/ADP-SUGAR PYROPHOSPHATASE"/>
    <property type="match status" value="1"/>
</dbReference>
<dbReference type="PANTHER" id="PTHR11839:SF18">
    <property type="entry name" value="NUDIX HYDROLASE DOMAIN-CONTAINING PROTEIN"/>
    <property type="match status" value="1"/>
</dbReference>
<dbReference type="AlphaFoldDB" id="A0A2T7BJF7"/>
<evidence type="ECO:0000256" key="7">
    <source>
        <dbReference type="ARBA" id="ARBA00032272"/>
    </source>
</evidence>
<dbReference type="PROSITE" id="PS51462">
    <property type="entry name" value="NUDIX"/>
    <property type="match status" value="1"/>
</dbReference>
<dbReference type="GO" id="GO:0005829">
    <property type="term" value="C:cytosol"/>
    <property type="evidence" value="ECO:0007669"/>
    <property type="project" value="TreeGrafter"/>
</dbReference>
<evidence type="ECO:0000256" key="4">
    <source>
        <dbReference type="ARBA" id="ARBA00016377"/>
    </source>
</evidence>
<comment type="similarity">
    <text evidence="3">Belongs to the Nudix hydrolase family. NudK subfamily.</text>
</comment>
<dbReference type="RefSeq" id="WP_108688252.1">
    <property type="nucleotide sequence ID" value="NZ_QCYK01000002.1"/>
</dbReference>
<dbReference type="GO" id="GO:0019693">
    <property type="term" value="P:ribose phosphate metabolic process"/>
    <property type="evidence" value="ECO:0007669"/>
    <property type="project" value="TreeGrafter"/>
</dbReference>
<evidence type="ECO:0000256" key="5">
    <source>
        <dbReference type="ARBA" id="ARBA00022801"/>
    </source>
</evidence>
<proteinExistence type="inferred from homology"/>
<dbReference type="InterPro" id="IPR015797">
    <property type="entry name" value="NUDIX_hydrolase-like_dom_sf"/>
</dbReference>
<dbReference type="InterPro" id="IPR000086">
    <property type="entry name" value="NUDIX_hydrolase_dom"/>
</dbReference>
<feature type="domain" description="Nudix hydrolase" evidence="8">
    <location>
        <begin position="44"/>
        <end position="172"/>
    </location>
</feature>